<dbReference type="PIRSF" id="PIRSF017082">
    <property type="entry name" value="YflP"/>
    <property type="match status" value="1"/>
</dbReference>
<dbReference type="PANTHER" id="PTHR42928">
    <property type="entry name" value="TRICARBOXYLATE-BINDING PROTEIN"/>
    <property type="match status" value="1"/>
</dbReference>
<keyword evidence="4" id="KW-1185">Reference proteome</keyword>
<reference evidence="3 4" key="1">
    <citation type="submission" date="2023-09" db="EMBL/GenBank/DDBJ databases">
        <title>Whole genome shotgun sequencing (WGS) of Bosea sp. ZW T0_25, isolated from stored onions (Allium cepa).</title>
        <authorList>
            <person name="Stoll D.A."/>
            <person name="Huch M."/>
        </authorList>
    </citation>
    <scope>NUCLEOTIDE SEQUENCE [LARGE SCALE GENOMIC DNA]</scope>
    <source>
        <strain evidence="3 4">ZW T0_25</strain>
    </source>
</reference>
<evidence type="ECO:0000256" key="2">
    <source>
        <dbReference type="SAM" id="SignalP"/>
    </source>
</evidence>
<evidence type="ECO:0000313" key="4">
    <source>
        <dbReference type="Proteomes" id="UP001254257"/>
    </source>
</evidence>
<keyword evidence="2" id="KW-0732">Signal</keyword>
<dbReference type="Proteomes" id="UP001254257">
    <property type="component" value="Unassembled WGS sequence"/>
</dbReference>
<dbReference type="Pfam" id="PF03401">
    <property type="entry name" value="TctC"/>
    <property type="match status" value="1"/>
</dbReference>
<comment type="caution">
    <text evidence="3">The sequence shown here is derived from an EMBL/GenBank/DDBJ whole genome shotgun (WGS) entry which is preliminary data.</text>
</comment>
<gene>
    <name evidence="3" type="ORF">RKE40_05885</name>
</gene>
<evidence type="ECO:0000313" key="3">
    <source>
        <dbReference type="EMBL" id="MDU0339398.1"/>
    </source>
</evidence>
<dbReference type="Gene3D" id="3.40.190.10">
    <property type="entry name" value="Periplasmic binding protein-like II"/>
    <property type="match status" value="1"/>
</dbReference>
<dbReference type="EMBL" id="JAWDID010000006">
    <property type="protein sequence ID" value="MDU0339398.1"/>
    <property type="molecule type" value="Genomic_DNA"/>
</dbReference>
<proteinExistence type="inferred from homology"/>
<accession>A0ABU3S3N4</accession>
<evidence type="ECO:0000256" key="1">
    <source>
        <dbReference type="ARBA" id="ARBA00006987"/>
    </source>
</evidence>
<dbReference type="RefSeq" id="WP_316017305.1">
    <property type="nucleotide sequence ID" value="NZ_JAWDID010000006.1"/>
</dbReference>
<dbReference type="SUPFAM" id="SSF53850">
    <property type="entry name" value="Periplasmic binding protein-like II"/>
    <property type="match status" value="1"/>
</dbReference>
<feature type="signal peptide" evidence="2">
    <location>
        <begin position="1"/>
        <end position="21"/>
    </location>
</feature>
<dbReference type="InterPro" id="IPR005064">
    <property type="entry name" value="BUG"/>
</dbReference>
<dbReference type="CDD" id="cd13578">
    <property type="entry name" value="PBP2_Bug27"/>
    <property type="match status" value="1"/>
</dbReference>
<comment type="similarity">
    <text evidence="1">Belongs to the UPF0065 (bug) family.</text>
</comment>
<dbReference type="Gene3D" id="3.40.190.150">
    <property type="entry name" value="Bordetella uptake gene, domain 1"/>
    <property type="match status" value="1"/>
</dbReference>
<feature type="chain" id="PRO_5045413361" evidence="2">
    <location>
        <begin position="22"/>
        <end position="324"/>
    </location>
</feature>
<sequence>MWSFKSGLAVALVLASTLAVAAQETYPTRPVRMIVPFAAGGASDMIARLVAERLQARWGQGVVIENMGGGGSNIGVAALARATPDGYTIGLINASSHGLNKALYKERLPFDPERDFAPISQLAITPNVLVVNPDKVPAKTVPEFIALLKQNPNKFNFGSSGIGTSLHVGMELFQQETGTKLAHVPYRGSGPMMVDLLSGQIEVALDGAAVAWPYVEAGKLRALAISIPKRAEFAPDLPALSEFLPGFDVTAWHGLAAPAKTPPAIVEKISRDVREILATPEVREKLAAAKIIALGMTPQEFKAFLDGELKKWAPVIEKANIKLD</sequence>
<protein>
    <submittedName>
        <fullName evidence="3">Tripartite tricarboxylate transporter substrate binding protein</fullName>
    </submittedName>
</protein>
<name>A0ABU3S3N4_9HYPH</name>
<dbReference type="PANTHER" id="PTHR42928:SF5">
    <property type="entry name" value="BLR1237 PROTEIN"/>
    <property type="match status" value="1"/>
</dbReference>
<organism evidence="3 4">
    <name type="scientific">Bosea rubneri</name>
    <dbReference type="NCBI Taxonomy" id="3075434"/>
    <lineage>
        <taxon>Bacteria</taxon>
        <taxon>Pseudomonadati</taxon>
        <taxon>Pseudomonadota</taxon>
        <taxon>Alphaproteobacteria</taxon>
        <taxon>Hyphomicrobiales</taxon>
        <taxon>Boseaceae</taxon>
        <taxon>Bosea</taxon>
    </lineage>
</organism>
<dbReference type="InterPro" id="IPR042100">
    <property type="entry name" value="Bug_dom1"/>
</dbReference>